<keyword evidence="3" id="KW-1185">Reference proteome</keyword>
<feature type="transmembrane region" description="Helical" evidence="1">
    <location>
        <begin position="12"/>
        <end position="30"/>
    </location>
</feature>
<proteinExistence type="predicted"/>
<protein>
    <submittedName>
        <fullName evidence="2">Uncharacterized protein</fullName>
    </submittedName>
</protein>
<dbReference type="AlphaFoldDB" id="A0A9P0KIP2"/>
<reference evidence="2" key="1">
    <citation type="submission" date="2022-03" db="EMBL/GenBank/DDBJ databases">
        <authorList>
            <person name="Sayadi A."/>
        </authorList>
    </citation>
    <scope>NUCLEOTIDE SEQUENCE</scope>
</reference>
<dbReference type="Proteomes" id="UP001152888">
    <property type="component" value="Unassembled WGS sequence"/>
</dbReference>
<keyword evidence="1" id="KW-0812">Transmembrane</keyword>
<dbReference type="OrthoDB" id="6434695at2759"/>
<evidence type="ECO:0000313" key="2">
    <source>
        <dbReference type="EMBL" id="CAH1976233.1"/>
    </source>
</evidence>
<comment type="caution">
    <text evidence="2">The sequence shown here is derived from an EMBL/GenBank/DDBJ whole genome shotgun (WGS) entry which is preliminary data.</text>
</comment>
<sequence length="73" mass="8276">MLGAKFGKWVNDNIVFLVGIPLIIGVHYGWSKLQQNPNLVPPDRQKKEPVLEIYRNIKNILLGQRAPAVTVKK</sequence>
<gene>
    <name evidence="2" type="ORF">ACAOBT_LOCUS12043</name>
</gene>
<organism evidence="2 3">
    <name type="scientific">Acanthoscelides obtectus</name>
    <name type="common">Bean weevil</name>
    <name type="synonym">Bruchus obtectus</name>
    <dbReference type="NCBI Taxonomy" id="200917"/>
    <lineage>
        <taxon>Eukaryota</taxon>
        <taxon>Metazoa</taxon>
        <taxon>Ecdysozoa</taxon>
        <taxon>Arthropoda</taxon>
        <taxon>Hexapoda</taxon>
        <taxon>Insecta</taxon>
        <taxon>Pterygota</taxon>
        <taxon>Neoptera</taxon>
        <taxon>Endopterygota</taxon>
        <taxon>Coleoptera</taxon>
        <taxon>Polyphaga</taxon>
        <taxon>Cucujiformia</taxon>
        <taxon>Chrysomeloidea</taxon>
        <taxon>Chrysomelidae</taxon>
        <taxon>Bruchinae</taxon>
        <taxon>Bruchini</taxon>
        <taxon>Acanthoscelides</taxon>
    </lineage>
</organism>
<keyword evidence="1" id="KW-1133">Transmembrane helix</keyword>
<dbReference type="EMBL" id="CAKOFQ010006846">
    <property type="protein sequence ID" value="CAH1976233.1"/>
    <property type="molecule type" value="Genomic_DNA"/>
</dbReference>
<evidence type="ECO:0000313" key="3">
    <source>
        <dbReference type="Proteomes" id="UP001152888"/>
    </source>
</evidence>
<accession>A0A9P0KIP2</accession>
<name>A0A9P0KIP2_ACAOB</name>
<keyword evidence="1" id="KW-0472">Membrane</keyword>
<evidence type="ECO:0000256" key="1">
    <source>
        <dbReference type="SAM" id="Phobius"/>
    </source>
</evidence>